<dbReference type="OrthoDB" id="4564at2759"/>
<evidence type="ECO:0000256" key="5">
    <source>
        <dbReference type="ARBA" id="ARBA00022989"/>
    </source>
</evidence>
<dbReference type="EMBL" id="CAJGYM010000006">
    <property type="protein sequence ID" value="CAD6187539.1"/>
    <property type="molecule type" value="Genomic_DNA"/>
</dbReference>
<feature type="transmembrane region" description="Helical" evidence="9">
    <location>
        <begin position="285"/>
        <end position="304"/>
    </location>
</feature>
<comment type="caution">
    <text evidence="10">The sequence shown here is derived from an EMBL/GenBank/DDBJ whole genome shotgun (WGS) entry which is preliminary data.</text>
</comment>
<dbReference type="InterPro" id="IPR050970">
    <property type="entry name" value="Cl_channel_volt-gated"/>
</dbReference>
<evidence type="ECO:0000256" key="6">
    <source>
        <dbReference type="ARBA" id="ARBA00023065"/>
    </source>
</evidence>
<comment type="subcellular location">
    <subcellularLocation>
        <location evidence="1">Membrane</location>
        <topology evidence="1">Multi-pass membrane protein</topology>
    </subcellularLocation>
</comment>
<dbReference type="SUPFAM" id="SSF54631">
    <property type="entry name" value="CBS-domain pair"/>
    <property type="match status" value="1"/>
</dbReference>
<accession>A0A8S1GW60</accession>
<sequence length="748" mass="83930">MKHDRNVTVHHFWRKENHTESSDCSSVPEAFPLIARGKRILSLRNVLTDWMFLAVLGINVACLSIFVDLMVHYLQELQEKTGQLYSSPSQPFWMWMVGLVTWCCYTVGLVAASASFVHFVSPQAIGSGIPEMKTIIRGVILKDYLTLRTLVSKVFGITMSIGSGIPIGKMGPFVHISSVVANQLCSLAAKLDPTFREEGRRLECLAAACAVGVASVFSAPVGVTVSAFFQTSFPPDAFSVKELPLFASLGLICGLLGALYINLYRSTVLFMRNNRYAKPIFQRHWIVYPIVVSSFFCLISYPSGLGNFTTGRMRFGLNLRDFFSNCTYTAEPGDILSCGQWIHSHWLNRSNVSLILLQFILIYIASLYTPEDLMVHPGIYAVVGAASFSASVTHTVSVSVIIFELTGQLHFLLPVMISVVLSNAVCAYLQPSLFDTIIKIKHLPFLPDIPPSSHMVHTTFAENIMVSPVMFLTKLTTYKEIQDVVNSGYHSFPVTDSQSTLIGDEARKKEAGRRVKSAIETLDWHIKTSQKESSRRSHSDMNLESLQAKKEENEQHMILPEPTTEVKNSRFLVVPAPEVTTPPATIRRNSLSRRNAFCSLQQTEDIQNKENDGGLNSMKPEDSITYRTFHAVSSEYQALMKSYMKLAKKYLYHMQFGHGKKMHEEDSQYDLFAEEKEKWQDERLLQSFEFTDLEIDPAPFQLVKKTSLYKIHSIFSMLQLNKAYVTDCGRLIGVVSLSDVSLGESTKG</sequence>
<protein>
    <recommendedName>
        <fullName evidence="12">Chloride channel protein</fullName>
    </recommendedName>
</protein>
<dbReference type="PANTHER" id="PTHR45720:SF13">
    <property type="entry name" value="CHLORIDE CHANNEL PROTEIN"/>
    <property type="match status" value="1"/>
</dbReference>
<evidence type="ECO:0000256" key="9">
    <source>
        <dbReference type="SAM" id="Phobius"/>
    </source>
</evidence>
<dbReference type="Gene3D" id="3.10.580.10">
    <property type="entry name" value="CBS-domain"/>
    <property type="match status" value="2"/>
</dbReference>
<evidence type="ECO:0000313" key="11">
    <source>
        <dbReference type="Proteomes" id="UP000835052"/>
    </source>
</evidence>
<dbReference type="InterPro" id="IPR001807">
    <property type="entry name" value="ClC"/>
</dbReference>
<keyword evidence="7 9" id="KW-0472">Membrane</keyword>
<dbReference type="InterPro" id="IPR046342">
    <property type="entry name" value="CBS_dom_sf"/>
</dbReference>
<dbReference type="Pfam" id="PF00654">
    <property type="entry name" value="Voltage_CLC"/>
    <property type="match status" value="3"/>
</dbReference>
<evidence type="ECO:0000256" key="4">
    <source>
        <dbReference type="ARBA" id="ARBA00022737"/>
    </source>
</evidence>
<dbReference type="GO" id="GO:0005886">
    <property type="term" value="C:plasma membrane"/>
    <property type="evidence" value="ECO:0007669"/>
    <property type="project" value="TreeGrafter"/>
</dbReference>
<evidence type="ECO:0000256" key="8">
    <source>
        <dbReference type="ARBA" id="ARBA00023214"/>
    </source>
</evidence>
<dbReference type="Gene3D" id="1.10.3080.10">
    <property type="entry name" value="Clc chloride channel"/>
    <property type="match status" value="2"/>
</dbReference>
<feature type="transmembrane region" description="Helical" evidence="9">
    <location>
        <begin position="380"/>
        <end position="403"/>
    </location>
</feature>
<dbReference type="GO" id="GO:0005247">
    <property type="term" value="F:voltage-gated chloride channel activity"/>
    <property type="evidence" value="ECO:0007669"/>
    <property type="project" value="TreeGrafter"/>
</dbReference>
<keyword evidence="6" id="KW-0406">Ion transport</keyword>
<evidence type="ECO:0008006" key="12">
    <source>
        <dbReference type="Google" id="ProtNLM"/>
    </source>
</evidence>
<evidence type="ECO:0000256" key="3">
    <source>
        <dbReference type="ARBA" id="ARBA00022692"/>
    </source>
</evidence>
<organism evidence="10 11">
    <name type="scientific">Caenorhabditis auriculariae</name>
    <dbReference type="NCBI Taxonomy" id="2777116"/>
    <lineage>
        <taxon>Eukaryota</taxon>
        <taxon>Metazoa</taxon>
        <taxon>Ecdysozoa</taxon>
        <taxon>Nematoda</taxon>
        <taxon>Chromadorea</taxon>
        <taxon>Rhabditida</taxon>
        <taxon>Rhabditina</taxon>
        <taxon>Rhabditomorpha</taxon>
        <taxon>Rhabditoidea</taxon>
        <taxon>Rhabditidae</taxon>
        <taxon>Peloderinae</taxon>
        <taxon>Caenorhabditis</taxon>
    </lineage>
</organism>
<keyword evidence="8" id="KW-0868">Chloride</keyword>
<keyword evidence="11" id="KW-1185">Reference proteome</keyword>
<keyword evidence="2" id="KW-0813">Transport</keyword>
<proteinExistence type="predicted"/>
<feature type="transmembrane region" description="Helical" evidence="9">
    <location>
        <begin position="92"/>
        <end position="117"/>
    </location>
</feature>
<dbReference type="InterPro" id="IPR014743">
    <property type="entry name" value="Cl-channel_core"/>
</dbReference>
<feature type="transmembrane region" description="Helical" evidence="9">
    <location>
        <begin position="204"/>
        <end position="223"/>
    </location>
</feature>
<dbReference type="SUPFAM" id="SSF81340">
    <property type="entry name" value="Clc chloride channel"/>
    <property type="match status" value="1"/>
</dbReference>
<dbReference type="Proteomes" id="UP000835052">
    <property type="component" value="Unassembled WGS sequence"/>
</dbReference>
<dbReference type="PRINTS" id="PR00762">
    <property type="entry name" value="CLCHANNEL"/>
</dbReference>
<feature type="transmembrane region" description="Helical" evidence="9">
    <location>
        <begin position="243"/>
        <end position="264"/>
    </location>
</feature>
<evidence type="ECO:0000256" key="7">
    <source>
        <dbReference type="ARBA" id="ARBA00023136"/>
    </source>
</evidence>
<dbReference type="FunFam" id="3.10.580.10:FF:000048">
    <property type="entry name" value="Chloride channel 2c"/>
    <property type="match status" value="1"/>
</dbReference>
<keyword evidence="5 9" id="KW-1133">Transmembrane helix</keyword>
<evidence type="ECO:0000256" key="1">
    <source>
        <dbReference type="ARBA" id="ARBA00004141"/>
    </source>
</evidence>
<keyword evidence="4" id="KW-0677">Repeat</keyword>
<evidence type="ECO:0000313" key="10">
    <source>
        <dbReference type="EMBL" id="CAD6187539.1"/>
    </source>
</evidence>
<feature type="transmembrane region" description="Helical" evidence="9">
    <location>
        <begin position="46"/>
        <end position="72"/>
    </location>
</feature>
<dbReference type="AlphaFoldDB" id="A0A8S1GW60"/>
<reference evidence="10" key="1">
    <citation type="submission" date="2020-10" db="EMBL/GenBank/DDBJ databases">
        <authorList>
            <person name="Kikuchi T."/>
        </authorList>
    </citation>
    <scope>NUCLEOTIDE SEQUENCE</scope>
    <source>
        <strain evidence="10">NKZ352</strain>
    </source>
</reference>
<keyword evidence="3 9" id="KW-0812">Transmembrane</keyword>
<evidence type="ECO:0000256" key="2">
    <source>
        <dbReference type="ARBA" id="ARBA00022448"/>
    </source>
</evidence>
<dbReference type="PANTHER" id="PTHR45720">
    <property type="entry name" value="CHLORIDE CHANNEL PROTEIN 2"/>
    <property type="match status" value="1"/>
</dbReference>
<feature type="transmembrane region" description="Helical" evidence="9">
    <location>
        <begin position="409"/>
        <end position="429"/>
    </location>
</feature>
<gene>
    <name evidence="10" type="ORF">CAUJ_LOCUS3458</name>
</gene>
<name>A0A8S1GW60_9PELO</name>